<feature type="region of interest" description="Disordered" evidence="2">
    <location>
        <begin position="91"/>
        <end position="123"/>
    </location>
</feature>
<organism evidence="3 4">
    <name type="scientific">Botryobasidium botryosum (strain FD-172 SS1)</name>
    <dbReference type="NCBI Taxonomy" id="930990"/>
    <lineage>
        <taxon>Eukaryota</taxon>
        <taxon>Fungi</taxon>
        <taxon>Dikarya</taxon>
        <taxon>Basidiomycota</taxon>
        <taxon>Agaricomycotina</taxon>
        <taxon>Agaricomycetes</taxon>
        <taxon>Cantharellales</taxon>
        <taxon>Botryobasidiaceae</taxon>
        <taxon>Botryobasidium</taxon>
    </lineage>
</organism>
<sequence>MTATAKQSDHTKSASDCHVGDTDLALDGDGKSADAMTPRTSPTAAPTFSEVVSGEGRQNFTPFVSSNAENRDIMDVDVSVVSREDGTMLEDCSINGASHDRSQSAGVQSNLPNPTPDSPHRCDQSPAFLELHAQLLREHQHAEQCSKVADDNYDAYHHLLRETTREKELLHEAVQRAEGRAAHFEQKYTTTLEATDKKIASLKSKLRKAEEQHASLRDHLQVSDTQEPRQIVSSFQALKRSIANACTRISASATDCIHRDAPDLLLSTHSRSRDKLETLLHHASGLITSPSGEGRPLEDFLDYSLRHLLNRSLTDELFNLFHPNVIGEEDIRITELYEDIYAGESQTSSAHVRTCLFSAMDRWTKKGGRKTWAGDFVKRFKAHAVVPLMEAVCGSWSDDMLTPTQEGDVALLSVALEAWTWHRTIRLKSAAQDFYPLYYDDQNRYNEDWMLLFENHKPISAEPRVMALIGLGLESTRSLGAGKAAEQVCHERAEILTDGFSWT</sequence>
<dbReference type="HOGENOM" id="CLU_567387_0_0_1"/>
<gene>
    <name evidence="3" type="ORF">BOTBODRAFT_34433</name>
</gene>
<dbReference type="Proteomes" id="UP000027195">
    <property type="component" value="Unassembled WGS sequence"/>
</dbReference>
<dbReference type="STRING" id="930990.A0A067MCN3"/>
<reference evidence="4" key="1">
    <citation type="journal article" date="2014" name="Proc. Natl. Acad. Sci. U.S.A.">
        <title>Extensive sampling of basidiomycete genomes demonstrates inadequacy of the white-rot/brown-rot paradigm for wood decay fungi.</title>
        <authorList>
            <person name="Riley R."/>
            <person name="Salamov A.A."/>
            <person name="Brown D.W."/>
            <person name="Nagy L.G."/>
            <person name="Floudas D."/>
            <person name="Held B.W."/>
            <person name="Levasseur A."/>
            <person name="Lombard V."/>
            <person name="Morin E."/>
            <person name="Otillar R."/>
            <person name="Lindquist E.A."/>
            <person name="Sun H."/>
            <person name="LaButti K.M."/>
            <person name="Schmutz J."/>
            <person name="Jabbour D."/>
            <person name="Luo H."/>
            <person name="Baker S.E."/>
            <person name="Pisabarro A.G."/>
            <person name="Walton J.D."/>
            <person name="Blanchette R.A."/>
            <person name="Henrissat B."/>
            <person name="Martin F."/>
            <person name="Cullen D."/>
            <person name="Hibbett D.S."/>
            <person name="Grigoriev I.V."/>
        </authorList>
    </citation>
    <scope>NUCLEOTIDE SEQUENCE [LARGE SCALE GENOMIC DNA]</scope>
    <source>
        <strain evidence="4">FD-172 SS1</strain>
    </source>
</reference>
<dbReference type="InParanoid" id="A0A067MCN3"/>
<evidence type="ECO:0000256" key="1">
    <source>
        <dbReference type="SAM" id="Coils"/>
    </source>
</evidence>
<dbReference type="AlphaFoldDB" id="A0A067MCN3"/>
<feature type="region of interest" description="Disordered" evidence="2">
    <location>
        <begin position="1"/>
        <end position="53"/>
    </location>
</feature>
<keyword evidence="4" id="KW-1185">Reference proteome</keyword>
<protein>
    <submittedName>
        <fullName evidence="3">Uncharacterized protein</fullName>
    </submittedName>
</protein>
<feature type="coiled-coil region" evidence="1">
    <location>
        <begin position="160"/>
        <end position="219"/>
    </location>
</feature>
<evidence type="ECO:0000256" key="2">
    <source>
        <dbReference type="SAM" id="MobiDB-lite"/>
    </source>
</evidence>
<evidence type="ECO:0000313" key="3">
    <source>
        <dbReference type="EMBL" id="KDQ12465.1"/>
    </source>
</evidence>
<dbReference type="EMBL" id="KL198050">
    <property type="protein sequence ID" value="KDQ12465.1"/>
    <property type="molecule type" value="Genomic_DNA"/>
</dbReference>
<keyword evidence="1" id="KW-0175">Coiled coil</keyword>
<proteinExistence type="predicted"/>
<dbReference type="OrthoDB" id="3222645at2759"/>
<evidence type="ECO:0000313" key="4">
    <source>
        <dbReference type="Proteomes" id="UP000027195"/>
    </source>
</evidence>
<feature type="compositionally biased region" description="Basic and acidic residues" evidence="2">
    <location>
        <begin position="7"/>
        <end position="21"/>
    </location>
</feature>
<name>A0A067MCN3_BOTB1</name>
<feature type="compositionally biased region" description="Polar residues" evidence="2">
    <location>
        <begin position="103"/>
        <end position="112"/>
    </location>
</feature>
<accession>A0A067MCN3</accession>